<dbReference type="GO" id="GO:0030170">
    <property type="term" value="F:pyridoxal phosphate binding"/>
    <property type="evidence" value="ECO:0007669"/>
    <property type="project" value="InterPro"/>
</dbReference>
<dbReference type="InterPro" id="IPR021115">
    <property type="entry name" value="Pyridoxal-P_BS"/>
</dbReference>
<evidence type="ECO:0000256" key="6">
    <source>
        <dbReference type="PIRSR" id="PIRSR602129-50"/>
    </source>
</evidence>
<protein>
    <submittedName>
        <fullName evidence="9">Cysteine sulfinic acid decarboxylase</fullName>
    </submittedName>
</protein>
<dbReference type="KEGG" id="lak:106154354"/>
<keyword evidence="5 7" id="KW-0456">Lyase</keyword>
<evidence type="ECO:0000256" key="7">
    <source>
        <dbReference type="RuleBase" id="RU000382"/>
    </source>
</evidence>
<dbReference type="OrthoDB" id="392571at2759"/>
<name>A0A1S3HDM7_LINAN</name>
<dbReference type="Gene3D" id="3.90.1150.170">
    <property type="match status" value="1"/>
</dbReference>
<comment type="cofactor">
    <cofactor evidence="1 6 7">
        <name>pyridoxal 5'-phosphate</name>
        <dbReference type="ChEBI" id="CHEBI:597326"/>
    </cofactor>
</comment>
<dbReference type="GeneID" id="106154354"/>
<organism evidence="8 9">
    <name type="scientific">Lingula anatina</name>
    <name type="common">Brachiopod</name>
    <name type="synonym">Lingula unguis</name>
    <dbReference type="NCBI Taxonomy" id="7574"/>
    <lineage>
        <taxon>Eukaryota</taxon>
        <taxon>Metazoa</taxon>
        <taxon>Spiralia</taxon>
        <taxon>Lophotrochozoa</taxon>
        <taxon>Brachiopoda</taxon>
        <taxon>Linguliformea</taxon>
        <taxon>Lingulata</taxon>
        <taxon>Lingulida</taxon>
        <taxon>Linguloidea</taxon>
        <taxon>Lingulidae</taxon>
        <taxon>Lingula</taxon>
    </lineage>
</organism>
<proteinExistence type="inferred from homology"/>
<keyword evidence="8" id="KW-1185">Reference proteome</keyword>
<dbReference type="Gene3D" id="3.40.640.10">
    <property type="entry name" value="Type I PLP-dependent aspartate aminotransferase-like (Major domain)"/>
    <property type="match status" value="1"/>
</dbReference>
<evidence type="ECO:0000313" key="8">
    <source>
        <dbReference type="Proteomes" id="UP000085678"/>
    </source>
</evidence>
<comment type="similarity">
    <text evidence="2 7">Belongs to the group II decarboxylase family.</text>
</comment>
<dbReference type="PANTHER" id="PTHR45677:SF8">
    <property type="entry name" value="CYSTEINE SULFINIC ACID DECARBOXYLASE"/>
    <property type="match status" value="1"/>
</dbReference>
<evidence type="ECO:0000256" key="5">
    <source>
        <dbReference type="ARBA" id="ARBA00023239"/>
    </source>
</evidence>
<evidence type="ECO:0000256" key="2">
    <source>
        <dbReference type="ARBA" id="ARBA00009533"/>
    </source>
</evidence>
<evidence type="ECO:0000256" key="4">
    <source>
        <dbReference type="ARBA" id="ARBA00022898"/>
    </source>
</evidence>
<dbReference type="SUPFAM" id="SSF53383">
    <property type="entry name" value="PLP-dependent transferases"/>
    <property type="match status" value="1"/>
</dbReference>
<dbReference type="CDD" id="cd06450">
    <property type="entry name" value="DOPA_deC_like"/>
    <property type="match status" value="1"/>
</dbReference>
<dbReference type="Pfam" id="PF00282">
    <property type="entry name" value="Pyridoxal_deC"/>
    <property type="match status" value="1"/>
</dbReference>
<dbReference type="InParanoid" id="A0A1S3HDM7"/>
<feature type="modified residue" description="N6-(pyridoxal phosphate)lysine" evidence="6">
    <location>
        <position position="336"/>
    </location>
</feature>
<dbReference type="AlphaFoldDB" id="A0A1S3HDM7"/>
<dbReference type="GO" id="GO:0016831">
    <property type="term" value="F:carboxy-lyase activity"/>
    <property type="evidence" value="ECO:0007669"/>
    <property type="project" value="UniProtKB-KW"/>
</dbReference>
<dbReference type="GO" id="GO:0005737">
    <property type="term" value="C:cytoplasm"/>
    <property type="evidence" value="ECO:0007669"/>
    <property type="project" value="TreeGrafter"/>
</dbReference>
<dbReference type="InterPro" id="IPR015424">
    <property type="entry name" value="PyrdxlP-dep_Trfase"/>
</dbReference>
<dbReference type="STRING" id="7574.A0A1S3HDM7"/>
<keyword evidence="4 6" id="KW-0663">Pyridoxal phosphate</keyword>
<evidence type="ECO:0000256" key="3">
    <source>
        <dbReference type="ARBA" id="ARBA00022793"/>
    </source>
</evidence>
<keyword evidence="3" id="KW-0210">Decarboxylase</keyword>
<dbReference type="GO" id="GO:0019752">
    <property type="term" value="P:carboxylic acid metabolic process"/>
    <property type="evidence" value="ECO:0007669"/>
    <property type="project" value="InterPro"/>
</dbReference>
<dbReference type="Proteomes" id="UP000085678">
    <property type="component" value="Unplaced"/>
</dbReference>
<dbReference type="PROSITE" id="PS00392">
    <property type="entry name" value="DDC_GAD_HDC_YDC"/>
    <property type="match status" value="1"/>
</dbReference>
<dbReference type="PANTHER" id="PTHR45677">
    <property type="entry name" value="GLUTAMATE DECARBOXYLASE-RELATED"/>
    <property type="match status" value="1"/>
</dbReference>
<sequence>MMVLLRFIYNISHLVKPGPSFVCSSFHCTNKSLHSSGLRMTAPVANDVTSFLDKVHQLMIRECLEKGKSRDGKVVEFLQPEELQKEMQFPVGDNPESHDKLLELCEKAVRYSVKTGHPRFFNQLYAGVDPYSLAGSWITDALNTNSHTYEVAPVFLLAEHYLVQKMCGIVGYKDGDGLFNPGGTFSNLTAVHVARYQYNKQVKKTGLFGMPRMILFASDQAHYSISTAASFLGFGLDSVVMVKTDERGCMDPQDFKSKIQETKAKGDIPFFVQATAGSTVLGSFDDLNAISAICQEHGVWLHLDAAWGGGVLLSKTYRHLMSGIEKCDSVAWNPHKMMGANLQCSVLLTKQKGLLLESNANRAEYLFQPDKFYDTSFDAGDKSIQCGRRADAFKLWLMWKAKGDKAFENEVDKAYENSKLFIKKLKQREGFRLVLENPQCTNVSFWYIPPSMRGQTEDEEWWKRLGQVAPKIKERMTKAGNMLIGFQPVTNKGWVNFFRIIFRNPVNEQDLDFIIEEFERLGRDL</sequence>
<accession>A0A1S3HDM7</accession>
<dbReference type="InterPro" id="IPR002129">
    <property type="entry name" value="PyrdxlP-dep_de-COase"/>
</dbReference>
<evidence type="ECO:0000256" key="1">
    <source>
        <dbReference type="ARBA" id="ARBA00001933"/>
    </source>
</evidence>
<reference evidence="9" key="1">
    <citation type="submission" date="2025-08" db="UniProtKB">
        <authorList>
            <consortium name="RefSeq"/>
        </authorList>
    </citation>
    <scope>IDENTIFICATION</scope>
    <source>
        <tissue evidence="9">Gonads</tissue>
    </source>
</reference>
<dbReference type="InterPro" id="IPR015421">
    <property type="entry name" value="PyrdxlP-dep_Trfase_major"/>
</dbReference>
<dbReference type="RefSeq" id="XP_013384138.1">
    <property type="nucleotide sequence ID" value="XM_013528684.2"/>
</dbReference>
<gene>
    <name evidence="9" type="primary">LOC106154354</name>
</gene>
<evidence type="ECO:0000313" key="9">
    <source>
        <dbReference type="RefSeq" id="XP_013384138.1"/>
    </source>
</evidence>